<proteinExistence type="predicted"/>
<accession>A0A291RXE3</accession>
<dbReference type="InterPro" id="IPR007278">
    <property type="entry name" value="DUF397"/>
</dbReference>
<reference evidence="2 3" key="1">
    <citation type="submission" date="2017-10" db="EMBL/GenBank/DDBJ databases">
        <title>Comparative genomics between pathogenic Norcardia.</title>
        <authorList>
            <person name="Zeng L."/>
        </authorList>
    </citation>
    <scope>NUCLEOTIDE SEQUENCE [LARGE SCALE GENOMIC DNA]</scope>
    <source>
        <strain evidence="2 3">NC_YFY_NT001</strain>
    </source>
</reference>
<feature type="domain" description="DUF397" evidence="1">
    <location>
        <begin position="6"/>
        <end position="58"/>
    </location>
</feature>
<evidence type="ECO:0000313" key="2">
    <source>
        <dbReference type="EMBL" id="ATL71949.1"/>
    </source>
</evidence>
<protein>
    <submittedName>
        <fullName evidence="2">DUF397 domain-containing protein</fullName>
    </submittedName>
</protein>
<sequence>MDLPEARWFKSTYSKDSTHCVEIAFVGGSIALRNSNHPDEGALVFTAPEWDAFIAGAKDGEFNRPGA</sequence>
<dbReference type="KEGG" id="ntp:CRH09_20205"/>
<gene>
    <name evidence="2" type="ORF">CRH09_20205</name>
</gene>
<evidence type="ECO:0000313" key="3">
    <source>
        <dbReference type="Proteomes" id="UP000221961"/>
    </source>
</evidence>
<organism evidence="2 3">
    <name type="scientific">Nocardia terpenica</name>
    <dbReference type="NCBI Taxonomy" id="455432"/>
    <lineage>
        <taxon>Bacteria</taxon>
        <taxon>Bacillati</taxon>
        <taxon>Actinomycetota</taxon>
        <taxon>Actinomycetes</taxon>
        <taxon>Mycobacteriales</taxon>
        <taxon>Nocardiaceae</taxon>
        <taxon>Nocardia</taxon>
    </lineage>
</organism>
<dbReference type="AlphaFoldDB" id="A0A291RXE3"/>
<dbReference type="Pfam" id="PF04149">
    <property type="entry name" value="DUF397"/>
    <property type="match status" value="1"/>
</dbReference>
<evidence type="ECO:0000259" key="1">
    <source>
        <dbReference type="Pfam" id="PF04149"/>
    </source>
</evidence>
<dbReference type="Proteomes" id="UP000221961">
    <property type="component" value="Chromosome"/>
</dbReference>
<name>A0A291RXE3_9NOCA</name>
<dbReference type="EMBL" id="CP023778">
    <property type="protein sequence ID" value="ATL71949.1"/>
    <property type="molecule type" value="Genomic_DNA"/>
</dbReference>